<dbReference type="EMBL" id="LAZR01031104">
    <property type="protein sequence ID" value="KKL54709.1"/>
    <property type="molecule type" value="Genomic_DNA"/>
</dbReference>
<reference evidence="1" key="1">
    <citation type="journal article" date="2015" name="Nature">
        <title>Complex archaea that bridge the gap between prokaryotes and eukaryotes.</title>
        <authorList>
            <person name="Spang A."/>
            <person name="Saw J.H."/>
            <person name="Jorgensen S.L."/>
            <person name="Zaremba-Niedzwiedzka K."/>
            <person name="Martijn J."/>
            <person name="Lind A.E."/>
            <person name="van Eijk R."/>
            <person name="Schleper C."/>
            <person name="Guy L."/>
            <person name="Ettema T.J."/>
        </authorList>
    </citation>
    <scope>NUCLEOTIDE SEQUENCE</scope>
</reference>
<gene>
    <name evidence="1" type="ORF">LCGC14_2262690</name>
</gene>
<comment type="caution">
    <text evidence="1">The sequence shown here is derived from an EMBL/GenBank/DDBJ whole genome shotgun (WGS) entry which is preliminary data.</text>
</comment>
<dbReference type="AlphaFoldDB" id="A0A0F9CZE2"/>
<sequence>MAWWDKLGPGVRVDATARVLANETFEFAAVLGGDVLITQLIGRFTVITGGLSNMHLQFTPDVGTATVTTLCALADINGCDVGDTVTLTGVPGDALFPAGAAPAGAVPGMTVPLILPAGGIESVVSAASGAAAILWSLWYIPLTDGAYVTGV</sequence>
<evidence type="ECO:0000313" key="1">
    <source>
        <dbReference type="EMBL" id="KKL54709.1"/>
    </source>
</evidence>
<organism evidence="1">
    <name type="scientific">marine sediment metagenome</name>
    <dbReference type="NCBI Taxonomy" id="412755"/>
    <lineage>
        <taxon>unclassified sequences</taxon>
        <taxon>metagenomes</taxon>
        <taxon>ecological metagenomes</taxon>
    </lineage>
</organism>
<protein>
    <submittedName>
        <fullName evidence="1">Uncharacterized protein</fullName>
    </submittedName>
</protein>
<proteinExistence type="predicted"/>
<accession>A0A0F9CZE2</accession>
<name>A0A0F9CZE2_9ZZZZ</name>